<evidence type="ECO:0000313" key="2">
    <source>
        <dbReference type="Proteomes" id="UP001217485"/>
    </source>
</evidence>
<dbReference type="RefSeq" id="WP_272098084.1">
    <property type="nucleotide sequence ID" value="NZ_JAQNDK010000003.1"/>
</dbReference>
<sequence length="95" mass="10129">MSHAQIAPAAAGDLDVVRELLAQSELPTTGLLDQFPAAYVVMRRGLELVGVAGLEMYGRAGLLRSVAVVRTLHGRRRSNPGAHLMVTRTSALPLL</sequence>
<evidence type="ECO:0000313" key="1">
    <source>
        <dbReference type="EMBL" id="MDC0681033.1"/>
    </source>
</evidence>
<dbReference type="Proteomes" id="UP001217485">
    <property type="component" value="Unassembled WGS sequence"/>
</dbReference>
<comment type="caution">
    <text evidence="1">The sequence shown here is derived from an EMBL/GenBank/DDBJ whole genome shotgun (WGS) entry which is preliminary data.</text>
</comment>
<name>A0ABT5C505_9BACT</name>
<keyword evidence="2" id="KW-1185">Reference proteome</keyword>
<organism evidence="1 2">
    <name type="scientific">Sorangium atrum</name>
    <dbReference type="NCBI Taxonomy" id="2995308"/>
    <lineage>
        <taxon>Bacteria</taxon>
        <taxon>Pseudomonadati</taxon>
        <taxon>Myxococcota</taxon>
        <taxon>Polyangia</taxon>
        <taxon>Polyangiales</taxon>
        <taxon>Polyangiaceae</taxon>
        <taxon>Sorangium</taxon>
    </lineage>
</organism>
<accession>A0ABT5C505</accession>
<reference evidence="1 2" key="1">
    <citation type="submission" date="2023-01" db="EMBL/GenBank/DDBJ databases">
        <title>Minimal conservation of predation-associated metabolite biosynthetic gene clusters underscores biosynthetic potential of Myxococcota including descriptions for ten novel species: Archangium lansinium sp. nov., Myxococcus landrumus sp. nov., Nannocystis bai.</title>
        <authorList>
            <person name="Ahearne A."/>
            <person name="Stevens C."/>
            <person name="Dowd S."/>
        </authorList>
    </citation>
    <scope>NUCLEOTIDE SEQUENCE [LARGE SCALE GENOMIC DNA]</scope>
    <source>
        <strain evidence="1 2">WIWO2</strain>
    </source>
</reference>
<dbReference type="EMBL" id="JAQNDK010000003">
    <property type="protein sequence ID" value="MDC0681033.1"/>
    <property type="molecule type" value="Genomic_DNA"/>
</dbReference>
<dbReference type="InterPro" id="IPR016181">
    <property type="entry name" value="Acyl_CoA_acyltransferase"/>
</dbReference>
<dbReference type="SUPFAM" id="SSF55729">
    <property type="entry name" value="Acyl-CoA N-acyltransferases (Nat)"/>
    <property type="match status" value="1"/>
</dbReference>
<evidence type="ECO:0008006" key="3">
    <source>
        <dbReference type="Google" id="ProtNLM"/>
    </source>
</evidence>
<proteinExistence type="predicted"/>
<gene>
    <name evidence="1" type="ORF">POL72_25065</name>
</gene>
<protein>
    <recommendedName>
        <fullName evidence="3">GNAT family N-acetyltransferase</fullName>
    </recommendedName>
</protein>